<name>A0ABN3PD91_9ACTN</name>
<keyword evidence="4" id="KW-1185">Reference proteome</keyword>
<reference evidence="3 4" key="1">
    <citation type="journal article" date="2019" name="Int. J. Syst. Evol. Microbiol.">
        <title>The Global Catalogue of Microorganisms (GCM) 10K type strain sequencing project: providing services to taxonomists for standard genome sequencing and annotation.</title>
        <authorList>
            <consortium name="The Broad Institute Genomics Platform"/>
            <consortium name="The Broad Institute Genome Sequencing Center for Infectious Disease"/>
            <person name="Wu L."/>
            <person name="Ma J."/>
        </authorList>
    </citation>
    <scope>NUCLEOTIDE SEQUENCE [LARGE SCALE GENOMIC DNA]</scope>
    <source>
        <strain evidence="3 4">JCM 6833</strain>
    </source>
</reference>
<feature type="compositionally biased region" description="Low complexity" evidence="1">
    <location>
        <begin position="99"/>
        <end position="117"/>
    </location>
</feature>
<dbReference type="EMBL" id="BAAATD010000001">
    <property type="protein sequence ID" value="GAA2580084.1"/>
    <property type="molecule type" value="Genomic_DNA"/>
</dbReference>
<protein>
    <submittedName>
        <fullName evidence="3">Uncharacterized protein</fullName>
    </submittedName>
</protein>
<evidence type="ECO:0000313" key="4">
    <source>
        <dbReference type="Proteomes" id="UP001501509"/>
    </source>
</evidence>
<feature type="region of interest" description="Disordered" evidence="1">
    <location>
        <begin position="1"/>
        <end position="132"/>
    </location>
</feature>
<dbReference type="Proteomes" id="UP001501509">
    <property type="component" value="Unassembled WGS sequence"/>
</dbReference>
<organism evidence="3 4">
    <name type="scientific">Actinomadura fulvescens</name>
    <dbReference type="NCBI Taxonomy" id="46160"/>
    <lineage>
        <taxon>Bacteria</taxon>
        <taxon>Bacillati</taxon>
        <taxon>Actinomycetota</taxon>
        <taxon>Actinomycetes</taxon>
        <taxon>Streptosporangiales</taxon>
        <taxon>Thermomonosporaceae</taxon>
        <taxon>Actinomadura</taxon>
    </lineage>
</organism>
<sequence>MDHDEPGRRTGRPRPGFVPGEQRGRPGPRQQQPRGSARRSAAPRRLASGRGGARPARPAQRPQRPPAPAEPFDVQANEPPVRAPDAFQPADPVTSARLAGTSKPGKSGKSAKAARPGRPAKRQRRDGRPGRDPRWFFVAAGALGLVVVLAAVALVVLGGRDDPPPPRPAAARMGPVAASGPAPASYSSSPSADAYTGIAQRSADPAPLTSAELFPSSASTVTLASGKAKLTLKGKRLDGDCAPAIWGRAVANAFSEAGCTQAARTLYADTKRGFALAVTVFNLKSADDSDRVVERLGNGRGGGFVRPLNAAAPLDEFGQGFGMARGLAMGHYVVVSWAQRLDGSGDEQDEALLSLLIEGGKSPAVLGRAAKAD</sequence>
<keyword evidence="2" id="KW-0472">Membrane</keyword>
<keyword evidence="2" id="KW-1133">Transmembrane helix</keyword>
<comment type="caution">
    <text evidence="3">The sequence shown here is derived from an EMBL/GenBank/DDBJ whole genome shotgun (WGS) entry which is preliminary data.</text>
</comment>
<keyword evidence="2" id="KW-0812">Transmembrane</keyword>
<feature type="compositionally biased region" description="Low complexity" evidence="1">
    <location>
        <begin position="13"/>
        <end position="62"/>
    </location>
</feature>
<dbReference type="RefSeq" id="WP_344538192.1">
    <property type="nucleotide sequence ID" value="NZ_BAAATD010000001.1"/>
</dbReference>
<gene>
    <name evidence="3" type="ORF">GCM10010411_10810</name>
</gene>
<evidence type="ECO:0000256" key="1">
    <source>
        <dbReference type="SAM" id="MobiDB-lite"/>
    </source>
</evidence>
<feature type="compositionally biased region" description="Low complexity" evidence="1">
    <location>
        <begin position="169"/>
        <end position="191"/>
    </location>
</feature>
<proteinExistence type="predicted"/>
<feature type="transmembrane region" description="Helical" evidence="2">
    <location>
        <begin position="135"/>
        <end position="157"/>
    </location>
</feature>
<feature type="region of interest" description="Disordered" evidence="1">
    <location>
        <begin position="159"/>
        <end position="191"/>
    </location>
</feature>
<evidence type="ECO:0000313" key="3">
    <source>
        <dbReference type="EMBL" id="GAA2580084.1"/>
    </source>
</evidence>
<evidence type="ECO:0000256" key="2">
    <source>
        <dbReference type="SAM" id="Phobius"/>
    </source>
</evidence>
<accession>A0ABN3PD91</accession>